<comment type="caution">
    <text evidence="2">The sequence shown here is derived from an EMBL/GenBank/DDBJ whole genome shotgun (WGS) entry which is preliminary data.</text>
</comment>
<protein>
    <submittedName>
        <fullName evidence="2">Uncharacterized protein</fullName>
    </submittedName>
</protein>
<evidence type="ECO:0000313" key="3">
    <source>
        <dbReference type="Proteomes" id="UP001521222"/>
    </source>
</evidence>
<feature type="region of interest" description="Disordered" evidence="1">
    <location>
        <begin position="76"/>
        <end position="96"/>
    </location>
</feature>
<evidence type="ECO:0000313" key="2">
    <source>
        <dbReference type="EMBL" id="KAL1605769.1"/>
    </source>
</evidence>
<proteinExistence type="predicted"/>
<dbReference type="Gene3D" id="1.25.40.10">
    <property type="entry name" value="Tetratricopeptide repeat domain"/>
    <property type="match status" value="1"/>
</dbReference>
<dbReference type="Proteomes" id="UP001521222">
    <property type="component" value="Unassembled WGS sequence"/>
</dbReference>
<accession>A0ABR3RMW3</accession>
<sequence>MTIVIDQAASIANTVHRLKVERDTWQAVALQYKAAFEAQTARLQELQDICFATQAELENERVQHRRLHLGLDGVSHDHKATANRSDGTTDSTDNSAECPTFGTAIVMSPKRTDMSWRLRPAEDCGNPIFNRVQLFTTQRNYGTALMEIERLLRGPLSPKARAEGLLLKSSILQATGPDSLYDALAACSEALELCDRESELHSLLPKIQYQRGLYYYELRMLHQARDAFRTASEDSVLHKKADEYRRSCDEELELLCYPNRRTAFDENRSSTDSLLVGLDVGLSHGRLRRTSAHLKLRATAKAKRISLPHRWVSSKIEPRTDNGSSG</sequence>
<dbReference type="EMBL" id="JAKIXB020000009">
    <property type="protein sequence ID" value="KAL1605769.1"/>
    <property type="molecule type" value="Genomic_DNA"/>
</dbReference>
<dbReference type="SUPFAM" id="SSF48452">
    <property type="entry name" value="TPR-like"/>
    <property type="match status" value="1"/>
</dbReference>
<feature type="compositionally biased region" description="Polar residues" evidence="1">
    <location>
        <begin position="82"/>
        <end position="96"/>
    </location>
</feature>
<keyword evidence="3" id="KW-1185">Reference proteome</keyword>
<name>A0ABR3RMW3_9PLEO</name>
<reference evidence="2 3" key="1">
    <citation type="submission" date="2024-02" db="EMBL/GenBank/DDBJ databases">
        <title>De novo assembly and annotation of 12 fungi associated with fruit tree decline syndrome in Ontario, Canada.</title>
        <authorList>
            <person name="Sulman M."/>
            <person name="Ellouze W."/>
            <person name="Ilyukhin E."/>
        </authorList>
    </citation>
    <scope>NUCLEOTIDE SEQUENCE [LARGE SCALE GENOMIC DNA]</scope>
    <source>
        <strain evidence="2 3">M97-236</strain>
    </source>
</reference>
<gene>
    <name evidence="2" type="ORF">SLS59_003573</name>
</gene>
<evidence type="ECO:0000256" key="1">
    <source>
        <dbReference type="SAM" id="MobiDB-lite"/>
    </source>
</evidence>
<dbReference type="InterPro" id="IPR011990">
    <property type="entry name" value="TPR-like_helical_dom_sf"/>
</dbReference>
<organism evidence="2 3">
    <name type="scientific">Nothophoma quercina</name>
    <dbReference type="NCBI Taxonomy" id="749835"/>
    <lineage>
        <taxon>Eukaryota</taxon>
        <taxon>Fungi</taxon>
        <taxon>Dikarya</taxon>
        <taxon>Ascomycota</taxon>
        <taxon>Pezizomycotina</taxon>
        <taxon>Dothideomycetes</taxon>
        <taxon>Pleosporomycetidae</taxon>
        <taxon>Pleosporales</taxon>
        <taxon>Pleosporineae</taxon>
        <taxon>Didymellaceae</taxon>
        <taxon>Nothophoma</taxon>
    </lineage>
</organism>